<keyword evidence="5" id="KW-1185">Reference proteome</keyword>
<dbReference type="PROSITE" id="PS50157">
    <property type="entry name" value="ZINC_FINGER_C2H2_2"/>
    <property type="match status" value="1"/>
</dbReference>
<dbReference type="PROSITE" id="PS00028">
    <property type="entry name" value="ZINC_FINGER_C2H2_1"/>
    <property type="match status" value="1"/>
</dbReference>
<keyword evidence="1" id="KW-0479">Metal-binding</keyword>
<dbReference type="InterPro" id="IPR013087">
    <property type="entry name" value="Znf_C2H2_type"/>
</dbReference>
<dbReference type="AlphaFoldDB" id="A0A9P6XKR4"/>
<comment type="caution">
    <text evidence="4">The sequence shown here is derived from an EMBL/GenBank/DDBJ whole genome shotgun (WGS) entry which is preliminary data.</text>
</comment>
<dbReference type="Proteomes" id="UP000716291">
    <property type="component" value="Unassembled WGS sequence"/>
</dbReference>
<reference evidence="4" key="1">
    <citation type="journal article" date="2020" name="Microb. Genom.">
        <title>Genetic diversity of clinical and environmental Mucorales isolates obtained from an investigation of mucormycosis cases among solid organ transplant recipients.</title>
        <authorList>
            <person name="Nguyen M.H."/>
            <person name="Kaul D."/>
            <person name="Muto C."/>
            <person name="Cheng S.J."/>
            <person name="Richter R.A."/>
            <person name="Bruno V.M."/>
            <person name="Liu G."/>
            <person name="Beyhan S."/>
            <person name="Sundermann A.J."/>
            <person name="Mounaud S."/>
            <person name="Pasculle A.W."/>
            <person name="Nierman W.C."/>
            <person name="Driscoll E."/>
            <person name="Cumbie R."/>
            <person name="Clancy C.J."/>
            <person name="Dupont C.L."/>
        </authorList>
    </citation>
    <scope>NUCLEOTIDE SEQUENCE</scope>
    <source>
        <strain evidence="4">GL11</strain>
    </source>
</reference>
<dbReference type="Pfam" id="PF00096">
    <property type="entry name" value="zf-C2H2"/>
    <property type="match status" value="1"/>
</dbReference>
<gene>
    <name evidence="4" type="ORF">G6F64_000296</name>
</gene>
<feature type="domain" description="C2H2-type" evidence="3">
    <location>
        <begin position="12"/>
        <end position="40"/>
    </location>
</feature>
<name>A0A9P6XKR4_RHIOR</name>
<dbReference type="SMART" id="SM00355">
    <property type="entry name" value="ZnF_C2H2"/>
    <property type="match status" value="2"/>
</dbReference>
<evidence type="ECO:0000256" key="2">
    <source>
        <dbReference type="SAM" id="MobiDB-lite"/>
    </source>
</evidence>
<organism evidence="4 5">
    <name type="scientific">Rhizopus oryzae</name>
    <name type="common">Mucormycosis agent</name>
    <name type="synonym">Rhizopus arrhizus var. delemar</name>
    <dbReference type="NCBI Taxonomy" id="64495"/>
    <lineage>
        <taxon>Eukaryota</taxon>
        <taxon>Fungi</taxon>
        <taxon>Fungi incertae sedis</taxon>
        <taxon>Mucoromycota</taxon>
        <taxon>Mucoromycotina</taxon>
        <taxon>Mucoromycetes</taxon>
        <taxon>Mucorales</taxon>
        <taxon>Mucorineae</taxon>
        <taxon>Rhizopodaceae</taxon>
        <taxon>Rhizopus</taxon>
    </lineage>
</organism>
<feature type="region of interest" description="Disordered" evidence="2">
    <location>
        <begin position="92"/>
        <end position="117"/>
    </location>
</feature>
<evidence type="ECO:0000313" key="4">
    <source>
        <dbReference type="EMBL" id="KAG1315900.1"/>
    </source>
</evidence>
<accession>A0A9P6XKR4</accession>
<evidence type="ECO:0000259" key="3">
    <source>
        <dbReference type="PROSITE" id="PS50157"/>
    </source>
</evidence>
<sequence length="158" mass="18750">MLSEQKIIRLCNTCHLCHKQYSSLYSLRRHYQSIHNVEFKNRKQIGRRTNTNRYIYVEDPSFPGVSVHHACTGCSYHTRNLENLEKHILKEHEPYELEDQDEDDYSEDKKKESGRRKVRILSARHSRISAREESAEDLANEAMRIIIKKLDTCLVFDN</sequence>
<protein>
    <recommendedName>
        <fullName evidence="3">C2H2-type domain-containing protein</fullName>
    </recommendedName>
</protein>
<evidence type="ECO:0000313" key="5">
    <source>
        <dbReference type="Proteomes" id="UP000716291"/>
    </source>
</evidence>
<dbReference type="Gene3D" id="3.30.160.60">
    <property type="entry name" value="Classic Zinc Finger"/>
    <property type="match status" value="1"/>
</dbReference>
<dbReference type="GO" id="GO:0008270">
    <property type="term" value="F:zinc ion binding"/>
    <property type="evidence" value="ECO:0007669"/>
    <property type="project" value="UniProtKB-KW"/>
</dbReference>
<keyword evidence="1" id="KW-0863">Zinc-finger</keyword>
<dbReference type="OrthoDB" id="10283218at2759"/>
<keyword evidence="1" id="KW-0862">Zinc</keyword>
<dbReference type="EMBL" id="JAANQT010000017">
    <property type="protein sequence ID" value="KAG1315900.1"/>
    <property type="molecule type" value="Genomic_DNA"/>
</dbReference>
<proteinExistence type="predicted"/>
<feature type="compositionally biased region" description="Acidic residues" evidence="2">
    <location>
        <begin position="96"/>
        <end position="106"/>
    </location>
</feature>
<evidence type="ECO:0000256" key="1">
    <source>
        <dbReference type="PROSITE-ProRule" id="PRU00042"/>
    </source>
</evidence>